<dbReference type="RefSeq" id="WP_021725149.1">
    <property type="nucleotide sequence ID" value="NZ_AWEZ01000010.1"/>
</dbReference>
<evidence type="ECO:0000259" key="4">
    <source>
        <dbReference type="PROSITE" id="PS51000"/>
    </source>
</evidence>
<dbReference type="PANTHER" id="PTHR30363:SF44">
    <property type="entry name" value="AGA OPERON TRANSCRIPTIONAL REPRESSOR-RELATED"/>
    <property type="match status" value="1"/>
</dbReference>
<keyword evidence="2" id="KW-0238">DNA-binding</keyword>
<sequence length="257" mass="27287">MSSRTSLVDGRHAEILDFLSGNGRVKVSELAERFGVSPLTMRRDLDFLGSKRLVRRTHGYAELVDPLGSPISSTAILAKRSIAEYAAGLIEDGDTVFINTSSTALLAIEHITAQNVTVVTNNGRALQLSSPASVSIILTGGEIRQPKWSMSGEFALASINRVNAAKAILGCSGLSAKRGLTTLVSHETSINSLMLEHSDRRIIVADGTKIGVNSSFRYGNPEQVDVLVTDGSADADEMALLEAAGVREARYACGEGV</sequence>
<evidence type="ECO:0000256" key="1">
    <source>
        <dbReference type="ARBA" id="ARBA00023015"/>
    </source>
</evidence>
<dbReference type="STRING" id="1125712.HMPREF1316_1906"/>
<dbReference type="SUPFAM" id="SSF100950">
    <property type="entry name" value="NagB/RpiA/CoA transferase-like"/>
    <property type="match status" value="1"/>
</dbReference>
<dbReference type="SUPFAM" id="SSF46785">
    <property type="entry name" value="Winged helix' DNA-binding domain"/>
    <property type="match status" value="1"/>
</dbReference>
<dbReference type="PROSITE" id="PS51000">
    <property type="entry name" value="HTH_DEOR_2"/>
    <property type="match status" value="1"/>
</dbReference>
<evidence type="ECO:0000256" key="2">
    <source>
        <dbReference type="ARBA" id="ARBA00023125"/>
    </source>
</evidence>
<dbReference type="GO" id="GO:0003700">
    <property type="term" value="F:DNA-binding transcription factor activity"/>
    <property type="evidence" value="ECO:0007669"/>
    <property type="project" value="InterPro"/>
</dbReference>
<dbReference type="InterPro" id="IPR036388">
    <property type="entry name" value="WH-like_DNA-bd_sf"/>
</dbReference>
<dbReference type="EMBL" id="AWEZ01000010">
    <property type="protein sequence ID" value="ERL10417.1"/>
    <property type="molecule type" value="Genomic_DNA"/>
</dbReference>
<dbReference type="SMART" id="SM01134">
    <property type="entry name" value="DeoRC"/>
    <property type="match status" value="1"/>
</dbReference>
<dbReference type="Proteomes" id="UP000016638">
    <property type="component" value="Unassembled WGS sequence"/>
</dbReference>
<dbReference type="PRINTS" id="PR00037">
    <property type="entry name" value="HTHLACR"/>
</dbReference>
<keyword evidence="3" id="KW-0804">Transcription</keyword>
<dbReference type="InterPro" id="IPR014036">
    <property type="entry name" value="DeoR-like_C"/>
</dbReference>
<keyword evidence="1" id="KW-0805">Transcription regulation</keyword>
<reference evidence="5 6" key="1">
    <citation type="submission" date="2013-08" db="EMBL/GenBank/DDBJ databases">
        <authorList>
            <person name="Durkin A.S."/>
            <person name="Haft D.R."/>
            <person name="McCorrison J."/>
            <person name="Torralba M."/>
            <person name="Gillis M."/>
            <person name="Haft D.H."/>
            <person name="Methe B."/>
            <person name="Sutton G."/>
            <person name="Nelson K.E."/>
        </authorList>
    </citation>
    <scope>NUCLEOTIDE SEQUENCE [LARGE SCALE GENOMIC DNA]</scope>
    <source>
        <strain evidence="5 6">F0195</strain>
    </source>
</reference>
<evidence type="ECO:0000313" key="5">
    <source>
        <dbReference type="EMBL" id="ERL10417.1"/>
    </source>
</evidence>
<dbReference type="PATRIC" id="fig|1125712.3.peg.287"/>
<name>U2V4Y8_9ACTN</name>
<dbReference type="PANTHER" id="PTHR30363">
    <property type="entry name" value="HTH-TYPE TRANSCRIPTIONAL REGULATOR SRLR-RELATED"/>
    <property type="match status" value="1"/>
</dbReference>
<comment type="caution">
    <text evidence="5">The sequence shown here is derived from an EMBL/GenBank/DDBJ whole genome shotgun (WGS) entry which is preliminary data.</text>
</comment>
<evidence type="ECO:0000256" key="3">
    <source>
        <dbReference type="ARBA" id="ARBA00023163"/>
    </source>
</evidence>
<dbReference type="InterPro" id="IPR036390">
    <property type="entry name" value="WH_DNA-bd_sf"/>
</dbReference>
<dbReference type="InterPro" id="IPR050313">
    <property type="entry name" value="Carb_Metab_HTH_regulators"/>
</dbReference>
<accession>U2V4Y8</accession>
<dbReference type="Gene3D" id="3.40.50.1360">
    <property type="match status" value="1"/>
</dbReference>
<dbReference type="eggNOG" id="COG1349">
    <property type="taxonomic scope" value="Bacteria"/>
</dbReference>
<dbReference type="Pfam" id="PF08220">
    <property type="entry name" value="HTH_DeoR"/>
    <property type="match status" value="1"/>
</dbReference>
<dbReference type="GO" id="GO:0003677">
    <property type="term" value="F:DNA binding"/>
    <property type="evidence" value="ECO:0007669"/>
    <property type="project" value="UniProtKB-KW"/>
</dbReference>
<proteinExistence type="predicted"/>
<dbReference type="AlphaFoldDB" id="U2V4Y8"/>
<dbReference type="InterPro" id="IPR037171">
    <property type="entry name" value="NagB/RpiA_transferase-like"/>
</dbReference>
<evidence type="ECO:0000313" key="6">
    <source>
        <dbReference type="Proteomes" id="UP000016638"/>
    </source>
</evidence>
<dbReference type="Pfam" id="PF00455">
    <property type="entry name" value="DeoRC"/>
    <property type="match status" value="1"/>
</dbReference>
<protein>
    <submittedName>
        <fullName evidence="5">Transcriptional regulator, DeoR family</fullName>
    </submittedName>
</protein>
<organism evidence="5 6">
    <name type="scientific">Olsenella profusa F0195</name>
    <dbReference type="NCBI Taxonomy" id="1125712"/>
    <lineage>
        <taxon>Bacteria</taxon>
        <taxon>Bacillati</taxon>
        <taxon>Actinomycetota</taxon>
        <taxon>Coriobacteriia</taxon>
        <taxon>Coriobacteriales</taxon>
        <taxon>Atopobiaceae</taxon>
        <taxon>Olsenella</taxon>
    </lineage>
</organism>
<keyword evidence="6" id="KW-1185">Reference proteome</keyword>
<dbReference type="Gene3D" id="1.10.10.10">
    <property type="entry name" value="Winged helix-like DNA-binding domain superfamily/Winged helix DNA-binding domain"/>
    <property type="match status" value="1"/>
</dbReference>
<dbReference type="OrthoDB" id="7688673at2"/>
<dbReference type="InterPro" id="IPR001034">
    <property type="entry name" value="DeoR_HTH"/>
</dbReference>
<gene>
    <name evidence="5" type="ORF">HMPREF1316_1906</name>
</gene>
<dbReference type="InterPro" id="IPR018356">
    <property type="entry name" value="Tscrpt_reg_HTH_DeoR_CS"/>
</dbReference>
<feature type="domain" description="HTH deoR-type" evidence="4">
    <location>
        <begin position="8"/>
        <end position="63"/>
    </location>
</feature>
<dbReference type="SMART" id="SM00420">
    <property type="entry name" value="HTH_DEOR"/>
    <property type="match status" value="1"/>
</dbReference>
<dbReference type="PROSITE" id="PS00894">
    <property type="entry name" value="HTH_DEOR_1"/>
    <property type="match status" value="1"/>
</dbReference>